<sequence>MTYRPFLNSLVALPLLMDACQNPIEGIQIRVKDPLEAGIVECRLYDPAGNPLPKTSRILMAGPDAGQVVTTLNTTRYKINPDGVLLLAPSPDAVLSPQDPFRFTIVVEADDYLTVVQPVTLTNANRVTRTVRQISLSKPPRTLMAARTTGRAGTDGTVSGALSLTTAEKSSDADRASVLVSSGTTLADRDGVSLKGNLTLSVIHTNTRTGDATSQVPGGGILGHVNGLDGGASLGTLRVTSMAGSVTMEMYDETYRLAKKLSRPLRWTMDLNPATINGSNGRVIQAGDIIPLYSYDAVENRWQQEKPGTVLRNGSRLTYQAEASHLAAYVATWSESVCDLGPVFRVNSKLANVDVNYLCKLIDAGSGAQVSSFYANVNNGAQIRIANQVKGRRLTLRVYDETDAWGKGVKGGMIAESAIGTACDLTPVSINLAGLPVPPVMKVEIKFSCPGGTSLDESALPAQIRTQYSEAGKENWRELITATRLVRTVSSYKIQPGRKYDFRASTDGGATWPLRQNDYLIDDAEWVLKISASMYCK</sequence>
<dbReference type="EMBL" id="VFIA01000022">
    <property type="protein sequence ID" value="MBC3793044.1"/>
    <property type="molecule type" value="Genomic_DNA"/>
</dbReference>
<name>A0ABR6W8Y9_9BACT</name>
<comment type="caution">
    <text evidence="1">The sequence shown here is derived from an EMBL/GenBank/DDBJ whole genome shotgun (WGS) entry which is preliminary data.</text>
</comment>
<evidence type="ECO:0000313" key="2">
    <source>
        <dbReference type="Proteomes" id="UP000700732"/>
    </source>
</evidence>
<dbReference type="Proteomes" id="UP000700732">
    <property type="component" value="Unassembled WGS sequence"/>
</dbReference>
<protein>
    <submittedName>
        <fullName evidence="1">Uncharacterized protein</fullName>
    </submittedName>
</protein>
<organism evidence="1 2">
    <name type="scientific">Spirosoma utsteinense</name>
    <dbReference type="NCBI Taxonomy" id="2585773"/>
    <lineage>
        <taxon>Bacteria</taxon>
        <taxon>Pseudomonadati</taxon>
        <taxon>Bacteroidota</taxon>
        <taxon>Cytophagia</taxon>
        <taxon>Cytophagales</taxon>
        <taxon>Cytophagaceae</taxon>
        <taxon>Spirosoma</taxon>
    </lineage>
</organism>
<keyword evidence="2" id="KW-1185">Reference proteome</keyword>
<gene>
    <name evidence="1" type="ORF">FH603_3560</name>
</gene>
<evidence type="ECO:0000313" key="1">
    <source>
        <dbReference type="EMBL" id="MBC3793044.1"/>
    </source>
</evidence>
<accession>A0ABR6W8Y9</accession>
<dbReference type="RefSeq" id="WP_186738832.1">
    <property type="nucleotide sequence ID" value="NZ_VFIA01000022.1"/>
</dbReference>
<proteinExistence type="predicted"/>
<reference evidence="1 2" key="1">
    <citation type="submission" date="2019-06" db="EMBL/GenBank/DDBJ databases">
        <title>Spirosoma utsteinense sp. nov. isolated from Antarctic ice-free soils.</title>
        <authorList>
            <person name="Tahon G."/>
        </authorList>
    </citation>
    <scope>NUCLEOTIDE SEQUENCE [LARGE SCALE GENOMIC DNA]</scope>
    <source>
        <strain evidence="1 2">LMG 31447</strain>
    </source>
</reference>